<evidence type="ECO:0000313" key="4">
    <source>
        <dbReference type="Proteomes" id="UP001175211"/>
    </source>
</evidence>
<keyword evidence="4" id="KW-1185">Reference proteome</keyword>
<feature type="non-terminal residue" evidence="3">
    <location>
        <position position="520"/>
    </location>
</feature>
<comment type="caution">
    <text evidence="3">The sequence shown here is derived from an EMBL/GenBank/DDBJ whole genome shotgun (WGS) entry which is preliminary data.</text>
</comment>
<dbReference type="EMBL" id="JAUEPS010000010">
    <property type="protein sequence ID" value="KAK0462067.1"/>
    <property type="molecule type" value="Genomic_DNA"/>
</dbReference>
<evidence type="ECO:0000256" key="2">
    <source>
        <dbReference type="SAM" id="Phobius"/>
    </source>
</evidence>
<gene>
    <name evidence="3" type="ORF">EV420DRAFT_1221834</name>
</gene>
<feature type="transmembrane region" description="Helical" evidence="2">
    <location>
        <begin position="151"/>
        <end position="170"/>
    </location>
</feature>
<dbReference type="GeneID" id="85350014"/>
<accession>A0AA39NAI8</accession>
<feature type="compositionally biased region" description="Polar residues" evidence="1">
    <location>
        <begin position="394"/>
        <end position="404"/>
    </location>
</feature>
<name>A0AA39NAI8_ARMTA</name>
<protein>
    <recommendedName>
        <fullName evidence="5">DUF4203 domain-containing protein</fullName>
    </recommendedName>
</protein>
<feature type="transmembrane region" description="Helical" evidence="2">
    <location>
        <begin position="12"/>
        <end position="35"/>
    </location>
</feature>
<feature type="transmembrane region" description="Helical" evidence="2">
    <location>
        <begin position="124"/>
        <end position="145"/>
    </location>
</feature>
<evidence type="ECO:0008006" key="5">
    <source>
        <dbReference type="Google" id="ProtNLM"/>
    </source>
</evidence>
<evidence type="ECO:0000256" key="1">
    <source>
        <dbReference type="SAM" id="MobiDB-lite"/>
    </source>
</evidence>
<dbReference type="RefSeq" id="XP_060333805.1">
    <property type="nucleotide sequence ID" value="XM_060466466.1"/>
</dbReference>
<feature type="transmembrane region" description="Helical" evidence="2">
    <location>
        <begin position="100"/>
        <end position="117"/>
    </location>
</feature>
<evidence type="ECO:0000313" key="3">
    <source>
        <dbReference type="EMBL" id="KAK0462067.1"/>
    </source>
</evidence>
<feature type="region of interest" description="Disordered" evidence="1">
    <location>
        <begin position="363"/>
        <end position="465"/>
    </location>
</feature>
<keyword evidence="2" id="KW-1133">Transmembrane helix</keyword>
<organism evidence="3 4">
    <name type="scientific">Armillaria tabescens</name>
    <name type="common">Ringless honey mushroom</name>
    <name type="synonym">Agaricus tabescens</name>
    <dbReference type="NCBI Taxonomy" id="1929756"/>
    <lineage>
        <taxon>Eukaryota</taxon>
        <taxon>Fungi</taxon>
        <taxon>Dikarya</taxon>
        <taxon>Basidiomycota</taxon>
        <taxon>Agaricomycotina</taxon>
        <taxon>Agaricomycetes</taxon>
        <taxon>Agaricomycetidae</taxon>
        <taxon>Agaricales</taxon>
        <taxon>Marasmiineae</taxon>
        <taxon>Physalacriaceae</taxon>
        <taxon>Desarmillaria</taxon>
    </lineage>
</organism>
<sequence>SLTTLLPSTSYLLAYALPLLLLSILLTFSGAFFTLDRTRQFAPRYDAMPGAFDSPKKLKWILEGGIGGLAIGYVFGLHCSTFLALLIPSTTSSSALSSKSFVAVWFLPSLLTTFLAGRWKYCALALGGISGGALFALALSVIVHPSLLTRIVFLSICAPIVALFTLLPLARFQHASLRFATASMGSFGVIVAIAALAHVPAWTNVWERLWLTASIEWETSKEKGLSAGFCLFLCAGMASDWFLKRTFGECPDQKWDSYLADYAANLPNHADRAGTYQPFTSVWDRIFGSTEKPTISKDLVFPDEDKVGSPLKLDKSGPSPPGHSSFDFHQSPGYLKKARSKKDNQARFHALCKRNREAVKFRPLGQLESSDSEEDDLKASPLTGGRPWLKQRHSMTSTTPTLVSDSERDAKVKPPDDTDYDKEIQKLGQVKRKNVVSGLGEGEVPDYSDHEEDLTSVSQRKTDEEWSPGFIKRYRSSNTLFSSHGTAVDSPSPPTGAVPATPSLIKALDRIALAQKDAFG</sequence>
<feature type="region of interest" description="Disordered" evidence="1">
    <location>
        <begin position="298"/>
        <end position="342"/>
    </location>
</feature>
<proteinExistence type="predicted"/>
<feature type="transmembrane region" description="Helical" evidence="2">
    <location>
        <begin position="66"/>
        <end position="88"/>
    </location>
</feature>
<feature type="non-terminal residue" evidence="3">
    <location>
        <position position="1"/>
    </location>
</feature>
<dbReference type="Proteomes" id="UP001175211">
    <property type="component" value="Unassembled WGS sequence"/>
</dbReference>
<feature type="compositionally biased region" description="Basic and acidic residues" evidence="1">
    <location>
        <begin position="303"/>
        <end position="315"/>
    </location>
</feature>
<reference evidence="3" key="1">
    <citation type="submission" date="2023-06" db="EMBL/GenBank/DDBJ databases">
        <authorList>
            <consortium name="Lawrence Berkeley National Laboratory"/>
            <person name="Ahrendt S."/>
            <person name="Sahu N."/>
            <person name="Indic B."/>
            <person name="Wong-Bajracharya J."/>
            <person name="Merenyi Z."/>
            <person name="Ke H.-M."/>
            <person name="Monk M."/>
            <person name="Kocsube S."/>
            <person name="Drula E."/>
            <person name="Lipzen A."/>
            <person name="Balint B."/>
            <person name="Henrissat B."/>
            <person name="Andreopoulos B."/>
            <person name="Martin F.M."/>
            <person name="Harder C.B."/>
            <person name="Rigling D."/>
            <person name="Ford K.L."/>
            <person name="Foster G.D."/>
            <person name="Pangilinan J."/>
            <person name="Papanicolaou A."/>
            <person name="Barry K."/>
            <person name="LaButti K."/>
            <person name="Viragh M."/>
            <person name="Koriabine M."/>
            <person name="Yan M."/>
            <person name="Riley R."/>
            <person name="Champramary S."/>
            <person name="Plett K.L."/>
            <person name="Tsai I.J."/>
            <person name="Slot J."/>
            <person name="Sipos G."/>
            <person name="Plett J."/>
            <person name="Nagy L.G."/>
            <person name="Grigoriev I.V."/>
        </authorList>
    </citation>
    <scope>NUCLEOTIDE SEQUENCE</scope>
    <source>
        <strain evidence="3">CCBAS 213</strain>
    </source>
</reference>
<feature type="compositionally biased region" description="Acidic residues" evidence="1">
    <location>
        <begin position="443"/>
        <end position="454"/>
    </location>
</feature>
<feature type="transmembrane region" description="Helical" evidence="2">
    <location>
        <begin position="182"/>
        <end position="205"/>
    </location>
</feature>
<keyword evidence="2" id="KW-0812">Transmembrane</keyword>
<feature type="compositionally biased region" description="Basic and acidic residues" evidence="1">
    <location>
        <begin position="405"/>
        <end position="425"/>
    </location>
</feature>
<dbReference type="AlphaFoldDB" id="A0AA39NAI8"/>
<keyword evidence="2" id="KW-0472">Membrane</keyword>